<evidence type="ECO:0000256" key="3">
    <source>
        <dbReference type="ARBA" id="ARBA00022794"/>
    </source>
</evidence>
<dbReference type="InterPro" id="IPR040354">
    <property type="entry name" value="TCTN1-3"/>
</dbReference>
<name>A0A8S9YTU7_9TREM</name>
<comment type="caution">
    <text evidence="8">The sequence shown here is derived from an EMBL/GenBank/DDBJ whole genome shotgun (WGS) entry which is preliminary data.</text>
</comment>
<dbReference type="GO" id="GO:0030030">
    <property type="term" value="P:cell projection organization"/>
    <property type="evidence" value="ECO:0007669"/>
    <property type="project" value="UniProtKB-KW"/>
</dbReference>
<evidence type="ECO:0000259" key="7">
    <source>
        <dbReference type="Pfam" id="PF25752"/>
    </source>
</evidence>
<keyword evidence="4" id="KW-0325">Glycoprotein</keyword>
<dbReference type="PANTHER" id="PTHR14611">
    <property type="entry name" value="TECTONIC FAMILY MEMBER"/>
    <property type="match status" value="1"/>
</dbReference>
<feature type="domain" description="Tectonic-1-3 N-terminal" evidence="7">
    <location>
        <begin position="24"/>
        <end position="70"/>
    </location>
</feature>
<dbReference type="Pfam" id="PF07773">
    <property type="entry name" value="TCTN_DUF1619"/>
    <property type="match status" value="1"/>
</dbReference>
<dbReference type="Proteomes" id="UP000822476">
    <property type="component" value="Unassembled WGS sequence"/>
</dbReference>
<feature type="chain" id="PRO_5035823011" description="Tectonic domain-containing protein" evidence="5">
    <location>
        <begin position="25"/>
        <end position="578"/>
    </location>
</feature>
<evidence type="ECO:0000256" key="1">
    <source>
        <dbReference type="ARBA" id="ARBA00007633"/>
    </source>
</evidence>
<evidence type="ECO:0000256" key="5">
    <source>
        <dbReference type="SAM" id="SignalP"/>
    </source>
</evidence>
<protein>
    <recommendedName>
        <fullName evidence="10">Tectonic domain-containing protein</fullName>
    </recommendedName>
</protein>
<feature type="signal peptide" evidence="5">
    <location>
        <begin position="1"/>
        <end position="24"/>
    </location>
</feature>
<dbReference type="InterPro" id="IPR011677">
    <property type="entry name" value="TCTN1-3_dom"/>
</dbReference>
<dbReference type="EMBL" id="JTDE01003081">
    <property type="protein sequence ID" value="KAF7256490.1"/>
    <property type="molecule type" value="Genomic_DNA"/>
</dbReference>
<keyword evidence="2 5" id="KW-0732">Signal</keyword>
<evidence type="ECO:0000256" key="2">
    <source>
        <dbReference type="ARBA" id="ARBA00022729"/>
    </source>
</evidence>
<dbReference type="Pfam" id="PF25752">
    <property type="entry name" value="DUF1619_N"/>
    <property type="match status" value="1"/>
</dbReference>
<evidence type="ECO:0000313" key="9">
    <source>
        <dbReference type="Proteomes" id="UP000822476"/>
    </source>
</evidence>
<proteinExistence type="inferred from homology"/>
<dbReference type="InterPro" id="IPR057724">
    <property type="entry name" value="TCTN1-3_N"/>
</dbReference>
<evidence type="ECO:0008006" key="10">
    <source>
        <dbReference type="Google" id="ProtNLM"/>
    </source>
</evidence>
<keyword evidence="9" id="KW-1185">Reference proteome</keyword>
<dbReference type="PANTHER" id="PTHR14611:SF2">
    <property type="entry name" value="TECTONIC"/>
    <property type="match status" value="1"/>
</dbReference>
<dbReference type="OrthoDB" id="6238564at2759"/>
<feature type="domain" description="Tectonic-1-3" evidence="6">
    <location>
        <begin position="382"/>
        <end position="550"/>
    </location>
</feature>
<comment type="similarity">
    <text evidence="1">Belongs to the tectonic family.</text>
</comment>
<evidence type="ECO:0000259" key="6">
    <source>
        <dbReference type="Pfam" id="PF07773"/>
    </source>
</evidence>
<evidence type="ECO:0000256" key="4">
    <source>
        <dbReference type="ARBA" id="ARBA00023180"/>
    </source>
</evidence>
<gene>
    <name evidence="8" type="ORF">EG68_06081</name>
</gene>
<dbReference type="AlphaFoldDB" id="A0A8S9YTU7"/>
<reference evidence="8" key="1">
    <citation type="submission" date="2019-07" db="EMBL/GenBank/DDBJ databases">
        <title>Annotation for the trematode Paragonimus miyazaki's.</title>
        <authorList>
            <person name="Choi Y.-J."/>
        </authorList>
    </citation>
    <scope>NUCLEOTIDE SEQUENCE</scope>
    <source>
        <strain evidence="8">Japan</strain>
    </source>
</reference>
<evidence type="ECO:0000313" key="8">
    <source>
        <dbReference type="EMBL" id="KAF7256490.1"/>
    </source>
</evidence>
<accession>A0A8S9YTU7</accession>
<keyword evidence="3" id="KW-0970">Cilium biogenesis/degradation</keyword>
<organism evidence="8 9">
    <name type="scientific">Paragonimus skrjabini miyazakii</name>
    <dbReference type="NCBI Taxonomy" id="59628"/>
    <lineage>
        <taxon>Eukaryota</taxon>
        <taxon>Metazoa</taxon>
        <taxon>Spiralia</taxon>
        <taxon>Lophotrochozoa</taxon>
        <taxon>Platyhelminthes</taxon>
        <taxon>Trematoda</taxon>
        <taxon>Digenea</taxon>
        <taxon>Plagiorchiida</taxon>
        <taxon>Troglotremata</taxon>
        <taxon>Troglotrematidae</taxon>
        <taxon>Paragonimus</taxon>
    </lineage>
</organism>
<sequence>MSLNSMFCVTFLLILLIWITLCNADCNCDLIKHNCDLHCCCDPDCTVTQLVYSTKCNVPNTENYLDMCSVNVDGQPVFKWTPGCLYSINNEQLLTVPSEWSKEILSDSDMAGEVEAYLTDSANSQSRYYKLGQPVRVEYSSGEIGELLMGYPIFGEVCDETVPITFARNAHTYCLYRVSAVSGVVGAIPCEQLPGIPGLATTTGTFFVHSVPLIDGSELVTPTISCFSFGTNGPIDCPSAGPSAISVMQSSFVCSNVTRKLIYRFVFEATGTIVAMELIALIGETTDYFHQETIVTFMQVNVSLDAAVSTSTSYLYGQPVIGARATPSTLFSKTASTVAITMSPTSMSESIITGLNGTIYRRTSGLWNIPAGGSCFSTANDQFLFVESVKFGVDTFSGCTLNLSQFVNLLGDPGNGASWCTRLQNLLWNMLYNSVGQMGNVGEREPIRYANLPPDHLAAWPSAQTNITGNWVPIQNVFMASQPNDPVSRVGICADMLVGQDTEVQFSRFGSITNPQYHIVGAKTTQIYGDIVTGPALPTVEITVRVRFTDVTPPARVVEKSRPLLLAELPSDFFYPFF</sequence>